<feature type="region of interest" description="Disordered" evidence="1">
    <location>
        <begin position="46"/>
        <end position="72"/>
    </location>
</feature>
<dbReference type="AlphaFoldDB" id="W9SL96"/>
<proteinExistence type="predicted"/>
<accession>W9SL96</accession>
<dbReference type="Proteomes" id="UP000030645">
    <property type="component" value="Unassembled WGS sequence"/>
</dbReference>
<gene>
    <name evidence="2" type="ORF">L484_001364</name>
</gene>
<keyword evidence="3" id="KW-1185">Reference proteome</keyword>
<name>W9SL96_9ROSA</name>
<protein>
    <submittedName>
        <fullName evidence="2">Uncharacterized protein</fullName>
    </submittedName>
</protein>
<evidence type="ECO:0000313" key="2">
    <source>
        <dbReference type="EMBL" id="EXC36064.1"/>
    </source>
</evidence>
<reference evidence="3" key="1">
    <citation type="submission" date="2013-01" db="EMBL/GenBank/DDBJ databases">
        <title>Draft Genome Sequence of a Mulberry Tree, Morus notabilis C.K. Schneid.</title>
        <authorList>
            <person name="He N."/>
            <person name="Zhao S."/>
        </authorList>
    </citation>
    <scope>NUCLEOTIDE SEQUENCE</scope>
</reference>
<dbReference type="EMBL" id="KE619610">
    <property type="protein sequence ID" value="EXC36064.1"/>
    <property type="molecule type" value="Genomic_DNA"/>
</dbReference>
<evidence type="ECO:0000256" key="1">
    <source>
        <dbReference type="SAM" id="MobiDB-lite"/>
    </source>
</evidence>
<organism evidence="2 3">
    <name type="scientific">Morus notabilis</name>
    <dbReference type="NCBI Taxonomy" id="981085"/>
    <lineage>
        <taxon>Eukaryota</taxon>
        <taxon>Viridiplantae</taxon>
        <taxon>Streptophyta</taxon>
        <taxon>Embryophyta</taxon>
        <taxon>Tracheophyta</taxon>
        <taxon>Spermatophyta</taxon>
        <taxon>Magnoliopsida</taxon>
        <taxon>eudicotyledons</taxon>
        <taxon>Gunneridae</taxon>
        <taxon>Pentapetalae</taxon>
        <taxon>rosids</taxon>
        <taxon>fabids</taxon>
        <taxon>Rosales</taxon>
        <taxon>Moraceae</taxon>
        <taxon>Moreae</taxon>
        <taxon>Morus</taxon>
    </lineage>
</organism>
<evidence type="ECO:0000313" key="3">
    <source>
        <dbReference type="Proteomes" id="UP000030645"/>
    </source>
</evidence>
<sequence>MNTSYIFEPEKAKEEEEAIAISNASGDPETISFFSTHFGKYKVIRTGQTGGSLTPNKGDEEKLHDKREETNC</sequence>
<feature type="compositionally biased region" description="Basic and acidic residues" evidence="1">
    <location>
        <begin position="57"/>
        <end position="72"/>
    </location>
</feature>